<dbReference type="InterPro" id="IPR001296">
    <property type="entry name" value="Glyco_trans_1"/>
</dbReference>
<gene>
    <name evidence="3" type="ORF">DPPLL_14390</name>
</gene>
<dbReference type="Gene3D" id="3.40.50.2000">
    <property type="entry name" value="Glycogen Phosphorylase B"/>
    <property type="match status" value="4"/>
</dbReference>
<reference evidence="3 4" key="1">
    <citation type="submission" date="2022-01" db="EMBL/GenBank/DDBJ databases">
        <title>Desulfofustis limnae sp. nov., a novel mesophilic sulfate-reducing bacterium isolated from marsh soil.</title>
        <authorList>
            <person name="Watanabe M."/>
            <person name="Takahashi A."/>
            <person name="Kojima H."/>
            <person name="Fukui M."/>
        </authorList>
    </citation>
    <scope>NUCLEOTIDE SEQUENCE [LARGE SCALE GENOMIC DNA]</scope>
    <source>
        <strain evidence="3 4">PPLL</strain>
    </source>
</reference>
<feature type="domain" description="Glycosyl transferase family 1" evidence="1">
    <location>
        <begin position="580"/>
        <end position="742"/>
    </location>
</feature>
<dbReference type="InterPro" id="IPR028098">
    <property type="entry name" value="Glyco_trans_4-like_N"/>
</dbReference>
<accession>A0ABM7W858</accession>
<evidence type="ECO:0000259" key="1">
    <source>
        <dbReference type="Pfam" id="PF00534"/>
    </source>
</evidence>
<sequence>MCEGNSQAMVAKQFTIVQVVPEMDEGGVEGETLDFAVYLARHGHRSMVISGGGRLVRQLEESGVTHIHWRDIGSKSLRCLKYIRKLRCLLAREHVDVLHLRSRLPAWIGYVAWKGMNPLTRPALVTSFHGFYSVNSYSTIMTRGERVIAVSDTIRDHIISNYKVDPARIELIYGGYDTSAFDPARVSRDRVETVRRRWNLLESSVPVIMLPGRITGWKGQDVFVSALEQIKDLPYYALCVGDTEENPSFTKRLKEQIGAAHLEDRIRLVGHCDDMPAALLVADLVVSASSSQPEAFGKVAIEAMAMARPIIATRQGGSLETIRENETGWFVEPSDPDDLARCLRLALADRDRLTVVGREGQRWVQAHFTAQRMCEKTIGCYRRVLEEKEKRRTGQILSVVQMLPELDSGGVERGTLEIGRYLAEHGHRSLVISGGGRLVKQLEAEGSTHFDWDVGAKSPFTIRYVLPLRRLLQQEQVDVLHLRSRMPAWVGYLAWKSLPKKRRPVLVTTFHGFYSVNRYSAIMTKGEGIIAISRSIEQHIREAYRVKKDIRLIFRGVDKDIFDPHAVDPARVAHLRSGWGVNGAVPVVVLPGRLTRLKGQDVFVKALGLLKHAEYQALLIGDTEDNPGFTEELRELARQNGLEDRLSFVGYCDDMPAALLLADIVVSASSNEPEAFGRTTIEAMAMGKPVVATAHGGSMETVTPGLNGWLVRPGDPQDLARALDEALELPARRHSFGQAGRELVNHRFTMQQMCEETEAFYRELVGARRRKLVDSIARCPVETRG</sequence>
<dbReference type="CDD" id="cd03819">
    <property type="entry name" value="GT4_WavL-like"/>
    <property type="match status" value="2"/>
</dbReference>
<organism evidence="3 4">
    <name type="scientific">Desulfofustis limnaeus</name>
    <dbReference type="NCBI Taxonomy" id="2740163"/>
    <lineage>
        <taxon>Bacteria</taxon>
        <taxon>Pseudomonadati</taxon>
        <taxon>Thermodesulfobacteriota</taxon>
        <taxon>Desulfobulbia</taxon>
        <taxon>Desulfobulbales</taxon>
        <taxon>Desulfocapsaceae</taxon>
        <taxon>Desulfofustis</taxon>
    </lineage>
</organism>
<evidence type="ECO:0000313" key="3">
    <source>
        <dbReference type="EMBL" id="BDD87074.1"/>
    </source>
</evidence>
<protein>
    <recommendedName>
        <fullName evidence="5">Glycosyltransferase</fullName>
    </recommendedName>
</protein>
<evidence type="ECO:0000259" key="2">
    <source>
        <dbReference type="Pfam" id="PF13439"/>
    </source>
</evidence>
<keyword evidence="4" id="KW-1185">Reference proteome</keyword>
<dbReference type="Pfam" id="PF13439">
    <property type="entry name" value="Glyco_transf_4"/>
    <property type="match status" value="2"/>
</dbReference>
<dbReference type="PANTHER" id="PTHR12526">
    <property type="entry name" value="GLYCOSYLTRANSFERASE"/>
    <property type="match status" value="1"/>
</dbReference>
<proteinExistence type="predicted"/>
<feature type="domain" description="Glycosyltransferase subfamily 4-like N-terminal" evidence="2">
    <location>
        <begin position="26"/>
        <end position="179"/>
    </location>
</feature>
<dbReference type="Proteomes" id="UP000830055">
    <property type="component" value="Chromosome"/>
</dbReference>
<dbReference type="EMBL" id="AP025516">
    <property type="protein sequence ID" value="BDD87074.1"/>
    <property type="molecule type" value="Genomic_DNA"/>
</dbReference>
<evidence type="ECO:0008006" key="5">
    <source>
        <dbReference type="Google" id="ProtNLM"/>
    </source>
</evidence>
<dbReference type="RefSeq" id="WP_284154117.1">
    <property type="nucleotide sequence ID" value="NZ_AP025516.1"/>
</dbReference>
<dbReference type="SUPFAM" id="SSF53756">
    <property type="entry name" value="UDP-Glycosyltransferase/glycogen phosphorylase"/>
    <property type="match status" value="2"/>
</dbReference>
<dbReference type="Pfam" id="PF00534">
    <property type="entry name" value="Glycos_transf_1"/>
    <property type="match status" value="2"/>
</dbReference>
<name>A0ABM7W858_9BACT</name>
<feature type="domain" description="Glycosyl transferase family 1" evidence="1">
    <location>
        <begin position="203"/>
        <end position="362"/>
    </location>
</feature>
<feature type="domain" description="Glycosyltransferase subfamily 4-like N-terminal" evidence="2">
    <location>
        <begin position="409"/>
        <end position="560"/>
    </location>
</feature>
<evidence type="ECO:0000313" key="4">
    <source>
        <dbReference type="Proteomes" id="UP000830055"/>
    </source>
</evidence>
<dbReference type="PANTHER" id="PTHR12526:SF630">
    <property type="entry name" value="GLYCOSYLTRANSFERASE"/>
    <property type="match status" value="1"/>
</dbReference>